<keyword evidence="2" id="KW-0441">Lipid A biosynthesis</keyword>
<keyword evidence="1" id="KW-0444">Lipid biosynthesis</keyword>
<proteinExistence type="predicted"/>
<evidence type="ECO:0000256" key="5">
    <source>
        <dbReference type="ARBA" id="ARBA00023315"/>
    </source>
</evidence>
<dbReference type="PIRSF" id="PIRSF000456">
    <property type="entry name" value="UDP-GlcNAc_acltr"/>
    <property type="match status" value="1"/>
</dbReference>
<gene>
    <name evidence="7" type="primary">lpxA</name>
    <name evidence="7" type="ORF">OCK74_00900</name>
</gene>
<name>A0A9X3BET8_9BACT</name>
<dbReference type="GO" id="GO:0008780">
    <property type="term" value="F:acyl-[acyl-carrier-protein]-UDP-N-acetylglucosamine O-acyltransferase activity"/>
    <property type="evidence" value="ECO:0007669"/>
    <property type="project" value="UniProtKB-EC"/>
</dbReference>
<dbReference type="GO" id="GO:0009245">
    <property type="term" value="P:lipid A biosynthetic process"/>
    <property type="evidence" value="ECO:0007669"/>
    <property type="project" value="UniProtKB-KW"/>
</dbReference>
<dbReference type="CDD" id="cd03351">
    <property type="entry name" value="LbH_UDP-GlcNAc_AT"/>
    <property type="match status" value="1"/>
</dbReference>
<dbReference type="Proteomes" id="UP001155483">
    <property type="component" value="Unassembled WGS sequence"/>
</dbReference>
<dbReference type="InterPro" id="IPR001451">
    <property type="entry name" value="Hexapep"/>
</dbReference>
<reference evidence="7" key="1">
    <citation type="submission" date="2022-09" db="EMBL/GenBank/DDBJ databases">
        <authorList>
            <person name="Yuan C."/>
            <person name="Ke Z."/>
        </authorList>
    </citation>
    <scope>NUCLEOTIDE SEQUENCE</scope>
    <source>
        <strain evidence="7">LB-8</strain>
    </source>
</reference>
<dbReference type="InterPro" id="IPR029098">
    <property type="entry name" value="Acetyltransf_C"/>
</dbReference>
<feature type="domain" description="UDP N-acetylglucosamine O-acyltransferase C-terminal" evidence="6">
    <location>
        <begin position="173"/>
        <end position="254"/>
    </location>
</feature>
<dbReference type="EC" id="2.3.1.129" evidence="7"/>
<evidence type="ECO:0000256" key="4">
    <source>
        <dbReference type="ARBA" id="ARBA00023098"/>
    </source>
</evidence>
<dbReference type="Pfam" id="PF00132">
    <property type="entry name" value="Hexapep"/>
    <property type="match status" value="2"/>
</dbReference>
<dbReference type="SUPFAM" id="SSF51161">
    <property type="entry name" value="Trimeric LpxA-like enzymes"/>
    <property type="match status" value="1"/>
</dbReference>
<comment type="caution">
    <text evidence="7">The sequence shown here is derived from an EMBL/GenBank/DDBJ whole genome shotgun (WGS) entry which is preliminary data.</text>
</comment>
<dbReference type="PANTHER" id="PTHR43480">
    <property type="entry name" value="ACYL-[ACYL-CARRIER-PROTEIN]--UDP-N-ACETYLGLUCOSAMINE O-ACYLTRANSFERASE"/>
    <property type="match status" value="1"/>
</dbReference>
<keyword evidence="8" id="KW-1185">Reference proteome</keyword>
<evidence type="ECO:0000259" key="6">
    <source>
        <dbReference type="Pfam" id="PF13720"/>
    </source>
</evidence>
<dbReference type="NCBIfam" id="NF003657">
    <property type="entry name" value="PRK05289.1"/>
    <property type="match status" value="1"/>
</dbReference>
<evidence type="ECO:0000256" key="2">
    <source>
        <dbReference type="ARBA" id="ARBA00022556"/>
    </source>
</evidence>
<dbReference type="InterPro" id="IPR037157">
    <property type="entry name" value="Acetyltransf_C_sf"/>
</dbReference>
<protein>
    <submittedName>
        <fullName evidence="7">Acyl-ACP--UDP-N-acetylglucosamine O-acyltransferase</fullName>
        <ecNumber evidence="7">2.3.1.129</ecNumber>
    </submittedName>
</protein>
<dbReference type="InterPro" id="IPR010137">
    <property type="entry name" value="Lipid_A_LpxA"/>
</dbReference>
<keyword evidence="5 7" id="KW-0012">Acyltransferase</keyword>
<dbReference type="RefSeq" id="WP_279295090.1">
    <property type="nucleotide sequence ID" value="NZ_JAOTIF010000001.1"/>
</dbReference>
<dbReference type="Pfam" id="PF13720">
    <property type="entry name" value="Acetyltransf_11"/>
    <property type="match status" value="1"/>
</dbReference>
<dbReference type="PANTHER" id="PTHR43480:SF1">
    <property type="entry name" value="ACYL-[ACYL-CARRIER-PROTEIN]--UDP-N-ACETYLGLUCOSAMINE O-ACYLTRANSFERASE, MITOCHONDRIAL-RELATED"/>
    <property type="match status" value="1"/>
</dbReference>
<accession>A0A9X3BET8</accession>
<evidence type="ECO:0000313" key="7">
    <source>
        <dbReference type="EMBL" id="MCU7547644.1"/>
    </source>
</evidence>
<evidence type="ECO:0000256" key="3">
    <source>
        <dbReference type="ARBA" id="ARBA00022679"/>
    </source>
</evidence>
<evidence type="ECO:0000313" key="8">
    <source>
        <dbReference type="Proteomes" id="UP001155483"/>
    </source>
</evidence>
<dbReference type="InterPro" id="IPR011004">
    <property type="entry name" value="Trimer_LpxA-like_sf"/>
</dbReference>
<dbReference type="Gene3D" id="2.160.10.10">
    <property type="entry name" value="Hexapeptide repeat proteins"/>
    <property type="match status" value="1"/>
</dbReference>
<keyword evidence="4" id="KW-0443">Lipid metabolism</keyword>
<evidence type="ECO:0000256" key="1">
    <source>
        <dbReference type="ARBA" id="ARBA00022516"/>
    </source>
</evidence>
<dbReference type="AlphaFoldDB" id="A0A9X3BET8"/>
<dbReference type="Gene3D" id="1.20.1180.10">
    <property type="entry name" value="Udp N-acetylglucosamine O-acyltransferase, C-terminal domain"/>
    <property type="match status" value="1"/>
</dbReference>
<sequence>MISPLASVHPNAKLGNNVTIEPFAVIHDNVTIGDDTHIMSHAVIMPFSRIGKGCKIFPGAVIGAIPQDLKFIGEETTAEVGDYTTIRECVTINRGTQDKWKTVVGSHCLIMAYAHIAHDCHVGNNVVLANSVQLAGHVEVGDYAVIGGLTAAKQFTRIGSHTYIGGQSSIRKDVPPFIKAGREPMSYAGINVIGLQRRNFQPEQIQTISQIYHILFVQNLITSSALKRIEEEVADGELKKKIIDFVLQSKTGIIKRYSKNNVDED</sequence>
<keyword evidence="3 7" id="KW-0808">Transferase</keyword>
<dbReference type="EMBL" id="JAOTIF010000001">
    <property type="protein sequence ID" value="MCU7547644.1"/>
    <property type="molecule type" value="Genomic_DNA"/>
</dbReference>
<dbReference type="NCBIfam" id="TIGR01852">
    <property type="entry name" value="lipid_A_lpxA"/>
    <property type="match status" value="1"/>
</dbReference>
<reference evidence="7" key="2">
    <citation type="submission" date="2023-04" db="EMBL/GenBank/DDBJ databases">
        <title>Paracnuella aquatica gen. nov., sp. nov., a member of the family Chitinophagaceae isolated from a hot spring.</title>
        <authorList>
            <person name="Wang C."/>
        </authorList>
    </citation>
    <scope>NUCLEOTIDE SEQUENCE</scope>
    <source>
        <strain evidence="7">LB-8</strain>
    </source>
</reference>
<organism evidence="7 8">
    <name type="scientific">Paraflavisolibacter caeni</name>
    <dbReference type="NCBI Taxonomy" id="2982496"/>
    <lineage>
        <taxon>Bacteria</taxon>
        <taxon>Pseudomonadati</taxon>
        <taxon>Bacteroidota</taxon>
        <taxon>Chitinophagia</taxon>
        <taxon>Chitinophagales</taxon>
        <taxon>Chitinophagaceae</taxon>
        <taxon>Paraflavisolibacter</taxon>
    </lineage>
</organism>
<dbReference type="GO" id="GO:0016020">
    <property type="term" value="C:membrane"/>
    <property type="evidence" value="ECO:0007669"/>
    <property type="project" value="GOC"/>
</dbReference>